<dbReference type="EMBL" id="JABFOF010000003">
    <property type="protein sequence ID" value="KAG2401096.1"/>
    <property type="molecule type" value="Genomic_DNA"/>
</dbReference>
<gene>
    <name evidence="8" type="ORF">HKW66_Vig0198680</name>
</gene>
<keyword evidence="4 6" id="KW-1133">Transmembrane helix</keyword>
<dbReference type="InterPro" id="IPR030184">
    <property type="entry name" value="WAT1-related"/>
</dbReference>
<dbReference type="SUPFAM" id="SSF103481">
    <property type="entry name" value="Multidrug resistance efflux transporter EmrE"/>
    <property type="match status" value="2"/>
</dbReference>
<dbReference type="PANTHER" id="PTHR31218">
    <property type="entry name" value="WAT1-RELATED PROTEIN"/>
    <property type="match status" value="1"/>
</dbReference>
<reference evidence="8 9" key="1">
    <citation type="submission" date="2020-05" db="EMBL/GenBank/DDBJ databases">
        <title>Vigna angularis (adzuki bean) Var. LongXiaoDou No. 4 denovo assembly.</title>
        <authorList>
            <person name="Xiang H."/>
        </authorList>
    </citation>
    <scope>NUCLEOTIDE SEQUENCE [LARGE SCALE GENOMIC DNA]</scope>
    <source>
        <tissue evidence="8">Leaf</tissue>
    </source>
</reference>
<keyword evidence="3 6" id="KW-0812">Transmembrane</keyword>
<dbReference type="InterPro" id="IPR000620">
    <property type="entry name" value="EamA_dom"/>
</dbReference>
<feature type="transmembrane region" description="Helical" evidence="6">
    <location>
        <begin position="221"/>
        <end position="241"/>
    </location>
</feature>
<dbReference type="GO" id="GO:0022857">
    <property type="term" value="F:transmembrane transporter activity"/>
    <property type="evidence" value="ECO:0007669"/>
    <property type="project" value="InterPro"/>
</dbReference>
<evidence type="ECO:0000256" key="4">
    <source>
        <dbReference type="ARBA" id="ARBA00022989"/>
    </source>
</evidence>
<feature type="transmembrane region" description="Helical" evidence="6">
    <location>
        <begin position="139"/>
        <end position="162"/>
    </location>
</feature>
<evidence type="ECO:0000256" key="3">
    <source>
        <dbReference type="ARBA" id="ARBA00022692"/>
    </source>
</evidence>
<comment type="caution">
    <text evidence="8">The sequence shown here is derived from an EMBL/GenBank/DDBJ whole genome shotgun (WGS) entry which is preliminary data.</text>
</comment>
<feature type="transmembrane region" description="Helical" evidence="6">
    <location>
        <begin position="289"/>
        <end position="310"/>
    </location>
</feature>
<dbReference type="AlphaFoldDB" id="A0A8T0KN37"/>
<evidence type="ECO:0000256" key="5">
    <source>
        <dbReference type="ARBA" id="ARBA00023136"/>
    </source>
</evidence>
<sequence length="385" mass="43047">MFVPLFWETVEFLYILEKTAVITPFFKNFTNNKVQQINFMMLTHCHELFKPVSIMILVNLALAFVNLLMKKVLNEGTDYMSIITYRQAISFIFMAPIAFIYERKHKVEVRIIFLLFLSALLGVTVPQNLFLLGLEYTSATFSCAFLNMVPVFTFIMAVPFGIEKVNVQSKGGKAKVMGTFVCIGGALLLVLYKGMPLIKPQSQYIADKVTSVPSTAKLETWIIGSIILTVSCLLWSSWFIIQAKISKKYPCQYSCTAILSLFAAIQSAILTLIIKRNNASWILKGKLEIISIIYAGLVGSGLCYVAMSWCVKQSGPVFTAAFTPLIQIFVAILDFSVLKEEIYLGSVAGSALVIAGMYILLWGKSKEQGQDVQKDTQTNQDVERQ</sequence>
<dbReference type="Proteomes" id="UP000743370">
    <property type="component" value="Unassembled WGS sequence"/>
</dbReference>
<keyword evidence="5 6" id="KW-0472">Membrane</keyword>
<feature type="domain" description="EamA" evidence="7">
    <location>
        <begin position="223"/>
        <end position="361"/>
    </location>
</feature>
<dbReference type="GO" id="GO:0016020">
    <property type="term" value="C:membrane"/>
    <property type="evidence" value="ECO:0007669"/>
    <property type="project" value="UniProtKB-SubCell"/>
</dbReference>
<evidence type="ECO:0000259" key="7">
    <source>
        <dbReference type="Pfam" id="PF00892"/>
    </source>
</evidence>
<feature type="domain" description="EamA" evidence="7">
    <location>
        <begin position="52"/>
        <end position="190"/>
    </location>
</feature>
<proteinExistence type="inferred from homology"/>
<feature type="transmembrane region" description="Helical" evidence="6">
    <location>
        <begin position="317"/>
        <end position="336"/>
    </location>
</feature>
<evidence type="ECO:0000256" key="2">
    <source>
        <dbReference type="ARBA" id="ARBA00007635"/>
    </source>
</evidence>
<dbReference type="InterPro" id="IPR037185">
    <property type="entry name" value="EmrE-like"/>
</dbReference>
<dbReference type="Pfam" id="PF00892">
    <property type="entry name" value="EamA"/>
    <property type="match status" value="2"/>
</dbReference>
<evidence type="ECO:0000313" key="9">
    <source>
        <dbReference type="Proteomes" id="UP000743370"/>
    </source>
</evidence>
<accession>A0A8T0KN37</accession>
<feature type="transmembrane region" description="Helical" evidence="6">
    <location>
        <begin position="174"/>
        <end position="192"/>
    </location>
</feature>
<comment type="subcellular location">
    <subcellularLocation>
        <location evidence="1 6">Membrane</location>
        <topology evidence="1 6">Multi-pass membrane protein</topology>
    </subcellularLocation>
</comment>
<dbReference type="OrthoDB" id="1728340at2759"/>
<comment type="similarity">
    <text evidence="2 6">Belongs to the drug/metabolite transporter (DMT) superfamily. Plant drug/metabolite exporter (P-DME) (TC 2.A.7.4) family.</text>
</comment>
<organism evidence="8 9">
    <name type="scientific">Phaseolus angularis</name>
    <name type="common">Azuki bean</name>
    <name type="synonym">Vigna angularis</name>
    <dbReference type="NCBI Taxonomy" id="3914"/>
    <lineage>
        <taxon>Eukaryota</taxon>
        <taxon>Viridiplantae</taxon>
        <taxon>Streptophyta</taxon>
        <taxon>Embryophyta</taxon>
        <taxon>Tracheophyta</taxon>
        <taxon>Spermatophyta</taxon>
        <taxon>Magnoliopsida</taxon>
        <taxon>eudicotyledons</taxon>
        <taxon>Gunneridae</taxon>
        <taxon>Pentapetalae</taxon>
        <taxon>rosids</taxon>
        <taxon>fabids</taxon>
        <taxon>Fabales</taxon>
        <taxon>Fabaceae</taxon>
        <taxon>Papilionoideae</taxon>
        <taxon>50 kb inversion clade</taxon>
        <taxon>NPAAA clade</taxon>
        <taxon>indigoferoid/millettioid clade</taxon>
        <taxon>Phaseoleae</taxon>
        <taxon>Vigna</taxon>
    </lineage>
</organism>
<evidence type="ECO:0000256" key="1">
    <source>
        <dbReference type="ARBA" id="ARBA00004141"/>
    </source>
</evidence>
<evidence type="ECO:0000256" key="6">
    <source>
        <dbReference type="RuleBase" id="RU363077"/>
    </source>
</evidence>
<evidence type="ECO:0000313" key="8">
    <source>
        <dbReference type="EMBL" id="KAG2401096.1"/>
    </source>
</evidence>
<feature type="transmembrane region" description="Helical" evidence="6">
    <location>
        <begin position="48"/>
        <end position="67"/>
    </location>
</feature>
<name>A0A8T0KN37_PHAAN</name>
<feature type="transmembrane region" description="Helical" evidence="6">
    <location>
        <begin position="253"/>
        <end position="274"/>
    </location>
</feature>
<feature type="transmembrane region" description="Helical" evidence="6">
    <location>
        <begin position="342"/>
        <end position="361"/>
    </location>
</feature>
<feature type="transmembrane region" description="Helical" evidence="6">
    <location>
        <begin position="79"/>
        <end position="101"/>
    </location>
</feature>
<feature type="transmembrane region" description="Helical" evidence="6">
    <location>
        <begin position="113"/>
        <end position="133"/>
    </location>
</feature>
<protein>
    <recommendedName>
        <fullName evidence="6">WAT1-related protein</fullName>
    </recommendedName>
</protein>